<accession>F0YQP9</accession>
<dbReference type="Proteomes" id="UP000002729">
    <property type="component" value="Unassembled WGS sequence"/>
</dbReference>
<organism evidence="3">
    <name type="scientific">Aureococcus anophagefferens</name>
    <name type="common">Harmful bloom alga</name>
    <dbReference type="NCBI Taxonomy" id="44056"/>
    <lineage>
        <taxon>Eukaryota</taxon>
        <taxon>Sar</taxon>
        <taxon>Stramenopiles</taxon>
        <taxon>Ochrophyta</taxon>
        <taxon>Pelagophyceae</taxon>
        <taxon>Pelagomonadales</taxon>
        <taxon>Pelagomonadaceae</taxon>
        <taxon>Aureococcus</taxon>
    </lineage>
</organism>
<feature type="chain" id="PRO_5003263186" description="SGNH domain-containing protein" evidence="1">
    <location>
        <begin position="22"/>
        <end position="475"/>
    </location>
</feature>
<evidence type="ECO:0000313" key="3">
    <source>
        <dbReference type="Proteomes" id="UP000002729"/>
    </source>
</evidence>
<protein>
    <recommendedName>
        <fullName evidence="4">SGNH domain-containing protein</fullName>
    </recommendedName>
</protein>
<evidence type="ECO:0000313" key="2">
    <source>
        <dbReference type="EMBL" id="EGB02560.1"/>
    </source>
</evidence>
<dbReference type="InParanoid" id="F0YQP9"/>
<name>F0YQP9_AURAN</name>
<reference evidence="2 3" key="1">
    <citation type="journal article" date="2011" name="Proc. Natl. Acad. Sci. U.S.A.">
        <title>Niche of harmful alga Aureococcus anophagefferens revealed through ecogenomics.</title>
        <authorList>
            <person name="Gobler C.J."/>
            <person name="Berry D.L."/>
            <person name="Dyhrman S.T."/>
            <person name="Wilhelm S.W."/>
            <person name="Salamov A."/>
            <person name="Lobanov A.V."/>
            <person name="Zhang Y."/>
            <person name="Collier J.L."/>
            <person name="Wurch L.L."/>
            <person name="Kustka A.B."/>
            <person name="Dill B.D."/>
            <person name="Shah M."/>
            <person name="VerBerkmoes N.C."/>
            <person name="Kuo A."/>
            <person name="Terry A."/>
            <person name="Pangilinan J."/>
            <person name="Lindquist E.A."/>
            <person name="Lucas S."/>
            <person name="Paulsen I.T."/>
            <person name="Hattenrath-Lehmann T.K."/>
            <person name="Talmage S.C."/>
            <person name="Walker E.A."/>
            <person name="Koch F."/>
            <person name="Burson A.M."/>
            <person name="Marcoval M.A."/>
            <person name="Tang Y.Z."/>
            <person name="Lecleir G.R."/>
            <person name="Coyne K.J."/>
            <person name="Berg G.M."/>
            <person name="Bertrand E.M."/>
            <person name="Saito M.A."/>
            <person name="Gladyshev V.N."/>
            <person name="Grigoriev I.V."/>
        </authorList>
    </citation>
    <scope>NUCLEOTIDE SEQUENCE [LARGE SCALE GENOMIC DNA]</scope>
    <source>
        <strain evidence="3">CCMP 1984</strain>
    </source>
</reference>
<dbReference type="RefSeq" id="XP_009042741.1">
    <property type="nucleotide sequence ID" value="XM_009044493.1"/>
</dbReference>
<dbReference type="EMBL" id="GL833437">
    <property type="protein sequence ID" value="EGB02560.1"/>
    <property type="molecule type" value="Genomic_DNA"/>
</dbReference>
<feature type="signal peptide" evidence="1">
    <location>
        <begin position="1"/>
        <end position="21"/>
    </location>
</feature>
<evidence type="ECO:0000256" key="1">
    <source>
        <dbReference type="SAM" id="SignalP"/>
    </source>
</evidence>
<keyword evidence="3" id="KW-1185">Reference proteome</keyword>
<dbReference type="GeneID" id="20227009"/>
<evidence type="ECO:0008006" key="4">
    <source>
        <dbReference type="Google" id="ProtNLM"/>
    </source>
</evidence>
<gene>
    <name evidence="2" type="ORF">AURANDRAFT_68766</name>
</gene>
<dbReference type="AlphaFoldDB" id="F0YQP9"/>
<dbReference type="KEGG" id="aaf:AURANDRAFT_68766"/>
<sequence>MMVLWLVAAPWALAAVVVAGAEDPAVARVDAATREELAACGAWATLPRHVLGAGAAQRECPIDAFHASRAVDNRDGRVAKVRFGKREFAPPRGWGLPKDAIHLCAFVSRLLRSGALNASAAPRPVLLDAAALVPGGAFRIVVADAEAPDGFERERESLRRACRDAPPPPQCRSGDTAGGVWVARDASRPSCGAYTGRPEGRFAGLAAVDVDRDPKLWAQEERKRDALRAANGPTGDRWRYALPGCAYHYFDGGELERALAAEAPLVLFVGDSTARLLYVAFAEWLGAAITDTELYLDPSGDGAQFVSGAARVAYLQMWSEDQYRSLVLGPLRRTWAAAARDSRGPTAVVANFAAVHSLDGTCDGSFEALARLVVDGVRAALPGALRFVFQSAPCGLGRRQGNFRTGKSLEVLSALRRVAAGPPPPNATWDVLDLANVTMARYDATFDGTHFYGSAIAAQALAVANMLARRPADAS</sequence>
<proteinExistence type="predicted"/>
<keyword evidence="1" id="KW-0732">Signal</keyword>